<evidence type="ECO:0000259" key="8">
    <source>
        <dbReference type="PROSITE" id="PS50888"/>
    </source>
</evidence>
<dbReference type="RefSeq" id="XP_053069885.1">
    <property type="nucleotide sequence ID" value="XM_053213910.1"/>
</dbReference>
<evidence type="ECO:0000313" key="10">
    <source>
        <dbReference type="RefSeq" id="XP_053069885.1"/>
    </source>
</evidence>
<keyword evidence="9" id="KW-1185">Reference proteome</keyword>
<dbReference type="PROSITE" id="PS50112">
    <property type="entry name" value="PAS"/>
    <property type="match status" value="1"/>
</dbReference>
<evidence type="ECO:0000256" key="5">
    <source>
        <dbReference type="ARBA" id="ARBA00023242"/>
    </source>
</evidence>
<keyword evidence="4" id="KW-0804">Transcription</keyword>
<dbReference type="SMART" id="SM00091">
    <property type="entry name" value="PAS"/>
    <property type="match status" value="1"/>
</dbReference>
<dbReference type="SUPFAM" id="SSF47459">
    <property type="entry name" value="HLH, helix-loop-helix DNA-binding domain"/>
    <property type="match status" value="1"/>
</dbReference>
<feature type="domain" description="PAS" evidence="7">
    <location>
        <begin position="145"/>
        <end position="210"/>
    </location>
</feature>
<proteinExistence type="predicted"/>
<evidence type="ECO:0000259" key="7">
    <source>
        <dbReference type="PROSITE" id="PS50112"/>
    </source>
</evidence>
<dbReference type="InterPro" id="IPR000014">
    <property type="entry name" value="PAS"/>
</dbReference>
<dbReference type="SUPFAM" id="SSF55785">
    <property type="entry name" value="PYP-like sensor domain (PAS domain)"/>
    <property type="match status" value="1"/>
</dbReference>
<evidence type="ECO:0000256" key="4">
    <source>
        <dbReference type="ARBA" id="ARBA00023163"/>
    </source>
</evidence>
<feature type="region of interest" description="Disordered" evidence="6">
    <location>
        <begin position="491"/>
        <end position="559"/>
    </location>
</feature>
<organism evidence="9 10">
    <name type="scientific">Acinonyx jubatus</name>
    <name type="common">Cheetah</name>
    <dbReference type="NCBI Taxonomy" id="32536"/>
    <lineage>
        <taxon>Eukaryota</taxon>
        <taxon>Metazoa</taxon>
        <taxon>Chordata</taxon>
        <taxon>Craniata</taxon>
        <taxon>Vertebrata</taxon>
        <taxon>Euteleostomi</taxon>
        <taxon>Mammalia</taxon>
        <taxon>Eutheria</taxon>
        <taxon>Laurasiatheria</taxon>
        <taxon>Carnivora</taxon>
        <taxon>Feliformia</taxon>
        <taxon>Felidae</taxon>
        <taxon>Felinae</taxon>
        <taxon>Acinonyx</taxon>
    </lineage>
</organism>
<feature type="region of interest" description="Disordered" evidence="6">
    <location>
        <begin position="387"/>
        <end position="416"/>
    </location>
</feature>
<keyword evidence="2" id="KW-0805">Transcription regulation</keyword>
<dbReference type="InterPro" id="IPR035965">
    <property type="entry name" value="PAS-like_dom_sf"/>
</dbReference>
<protein>
    <submittedName>
        <fullName evidence="10">Aryl hydrocarbon receptor repressor isoform X1</fullName>
    </submittedName>
</protein>
<feature type="domain" description="BHLH" evidence="8">
    <location>
        <begin position="57"/>
        <end position="110"/>
    </location>
</feature>
<comment type="subcellular location">
    <subcellularLocation>
        <location evidence="1">Nucleus</location>
    </subcellularLocation>
</comment>
<dbReference type="InterPro" id="IPR011598">
    <property type="entry name" value="bHLH_dom"/>
</dbReference>
<evidence type="ECO:0000256" key="2">
    <source>
        <dbReference type="ARBA" id="ARBA00023015"/>
    </source>
</evidence>
<dbReference type="Gene3D" id="3.30.450.20">
    <property type="entry name" value="PAS domain"/>
    <property type="match status" value="1"/>
</dbReference>
<dbReference type="InterPro" id="IPR013767">
    <property type="entry name" value="PAS_fold"/>
</dbReference>
<dbReference type="CDD" id="cd00130">
    <property type="entry name" value="PAS"/>
    <property type="match status" value="1"/>
</dbReference>
<reference evidence="10" key="1">
    <citation type="submission" date="2025-08" db="UniProtKB">
        <authorList>
            <consortium name="RefSeq"/>
        </authorList>
    </citation>
    <scope>IDENTIFICATION</scope>
    <source>
        <tissue evidence="10">Blood</tissue>
    </source>
</reference>
<evidence type="ECO:0000256" key="6">
    <source>
        <dbReference type="SAM" id="MobiDB-lite"/>
    </source>
</evidence>
<evidence type="ECO:0000256" key="1">
    <source>
        <dbReference type="ARBA" id="ARBA00004123"/>
    </source>
</evidence>
<dbReference type="CDD" id="cd11435">
    <property type="entry name" value="bHLH-PAS_AhRR"/>
    <property type="match status" value="1"/>
</dbReference>
<dbReference type="SMART" id="SM00353">
    <property type="entry name" value="HLH"/>
    <property type="match status" value="1"/>
</dbReference>
<keyword evidence="5" id="KW-0539">Nucleus</keyword>
<keyword evidence="3" id="KW-0238">DNA-binding</keyword>
<evidence type="ECO:0000313" key="9">
    <source>
        <dbReference type="Proteomes" id="UP001652583"/>
    </source>
</evidence>
<dbReference type="PANTHER" id="PTHR10649:SF3">
    <property type="entry name" value="ARYL HYDROCARBON RECEPTOR REPRESSOR"/>
    <property type="match status" value="1"/>
</dbReference>
<feature type="region of interest" description="Disordered" evidence="6">
    <location>
        <begin position="672"/>
        <end position="721"/>
    </location>
</feature>
<dbReference type="Gene3D" id="4.10.280.10">
    <property type="entry name" value="Helix-loop-helix DNA-binding domain"/>
    <property type="match status" value="1"/>
</dbReference>
<dbReference type="PROSITE" id="PS50888">
    <property type="entry name" value="BHLH"/>
    <property type="match status" value="1"/>
</dbReference>
<name>A0ABM3PDX2_ACIJB</name>
<feature type="compositionally biased region" description="Low complexity" evidence="6">
    <location>
        <begin position="1"/>
        <end position="12"/>
    </location>
</feature>
<accession>A0ABM3PDX2</accession>
<feature type="region of interest" description="Disordered" evidence="6">
    <location>
        <begin position="1"/>
        <end position="69"/>
    </location>
</feature>
<dbReference type="InterPro" id="IPR036638">
    <property type="entry name" value="HLH_DNA-bd_sf"/>
</dbReference>
<evidence type="ECO:0000256" key="3">
    <source>
        <dbReference type="ARBA" id="ARBA00023125"/>
    </source>
</evidence>
<feature type="region of interest" description="Disordered" evidence="6">
    <location>
        <begin position="439"/>
        <end position="463"/>
    </location>
</feature>
<dbReference type="Proteomes" id="UP001652583">
    <property type="component" value="Unplaced"/>
</dbReference>
<dbReference type="GeneID" id="106988561"/>
<dbReference type="InterPro" id="IPR039092">
    <property type="entry name" value="AHRR_bHLH"/>
</dbReference>
<gene>
    <name evidence="10" type="primary">AHRR</name>
</gene>
<dbReference type="InterPro" id="IPR039091">
    <property type="entry name" value="AHR/AHRR"/>
</dbReference>
<feature type="compositionally biased region" description="Low complexity" evidence="6">
    <location>
        <begin position="491"/>
        <end position="510"/>
    </location>
</feature>
<feature type="compositionally biased region" description="Gly residues" evidence="6">
    <location>
        <begin position="13"/>
        <end position="24"/>
    </location>
</feature>
<dbReference type="Pfam" id="PF00989">
    <property type="entry name" value="PAS"/>
    <property type="match status" value="1"/>
</dbReference>
<keyword evidence="10" id="KW-0675">Receptor</keyword>
<sequence>MRARAPYRLPGRLGRGAGRGGSRAGVGQSFRSRGRCGSPRCERRQPRHQSSRPGRPATGAEKSNPSKRHRDRLNAELDHLASLLPLPPDIVSKLDKLSVLRLSVSYLRVKSFFEAVQKCPRQPAAGTPSPEDSGLNGGSTVLEGRLLLESLDGFALVVSAEGMIFYASATIVDYLGFHQTDVMHQNIYDYIHVDDRQDFCRQLHWAMDPPQAVFGQPLHSDTEDAVLGRLLRAQEADFSAFLTRCFVCRVRCLLDSTSGFLTMQFQGKLKFLFGQKRKTPSGTVLPPRLSLFCIVVPVLLPSVAEMKMKSAFLRVKHRVDVSGSVDTKAKAASSLCDPASHGKPHCLAGRGIGENISALKAQADAGCWARVPARAPCPCLRSSPDLVSDPEGAAGDRGGEEHGGVPGSTPGARGRRERPAYSCCFEAPGPVRHLNWMTGKHGPDGGTNVKLGPSKSDPFSTHTVSRGSCVSCPGVQGTVHSSGVTAFRNSPGCHPGSPSPSAYASPTSRALQDSCKGPPLPSCPFPQGSLDNGLPPPGGQRLAAGGYSTEDAKFRGGPLPAGAPCNPVLSLDVPVKLENDSGSEDAADGYLVSPGQVWPGAGGVAKRQLVTFPTRIHLKTESDSRPHLYAPHLGHSMLGAHLSGRAPLRPGEEPAPSRPARCACLQHVRGLPEPDPPRHLRAHGHQPPTLGRDCRAPGTTPVVKREPLDSPPWASHSQGGVPGMFPRSALPTLMPPKAPECAFLP</sequence>
<dbReference type="Pfam" id="PF00010">
    <property type="entry name" value="HLH"/>
    <property type="match status" value="1"/>
</dbReference>
<dbReference type="PANTHER" id="PTHR10649">
    <property type="entry name" value="ARYL HYDROCARBON RECEPTOR"/>
    <property type="match status" value="1"/>
</dbReference>